<evidence type="ECO:0000259" key="5">
    <source>
        <dbReference type="Pfam" id="PF00389"/>
    </source>
</evidence>
<name>A0ABS9W9W5_9PROT</name>
<dbReference type="PROSITE" id="PS00670">
    <property type="entry name" value="D_2_HYDROXYACID_DH_2"/>
    <property type="match status" value="1"/>
</dbReference>
<dbReference type="InterPro" id="IPR036291">
    <property type="entry name" value="NAD(P)-bd_dom_sf"/>
</dbReference>
<dbReference type="Proteomes" id="UP001201985">
    <property type="component" value="Unassembled WGS sequence"/>
</dbReference>
<dbReference type="PANTHER" id="PTHR43026">
    <property type="entry name" value="2-HYDROXYACID DEHYDROGENASE HOMOLOG 1-RELATED"/>
    <property type="match status" value="1"/>
</dbReference>
<dbReference type="PROSITE" id="PS00065">
    <property type="entry name" value="D_2_HYDROXYACID_DH_1"/>
    <property type="match status" value="1"/>
</dbReference>
<dbReference type="InterPro" id="IPR029753">
    <property type="entry name" value="D-isomer_DH_CS"/>
</dbReference>
<dbReference type="Gene3D" id="3.40.50.720">
    <property type="entry name" value="NAD(P)-binding Rossmann-like Domain"/>
    <property type="match status" value="2"/>
</dbReference>
<feature type="domain" description="D-isomer specific 2-hydroxyacid dehydrogenase NAD-binding" evidence="6">
    <location>
        <begin position="113"/>
        <end position="300"/>
    </location>
</feature>
<evidence type="ECO:0000259" key="6">
    <source>
        <dbReference type="Pfam" id="PF02826"/>
    </source>
</evidence>
<evidence type="ECO:0000256" key="3">
    <source>
        <dbReference type="ARBA" id="ARBA00023027"/>
    </source>
</evidence>
<dbReference type="Pfam" id="PF00389">
    <property type="entry name" value="2-Hacid_dh"/>
    <property type="match status" value="1"/>
</dbReference>
<dbReference type="PANTHER" id="PTHR43026:SF1">
    <property type="entry name" value="2-HYDROXYACID DEHYDROGENASE HOMOLOG 1-RELATED"/>
    <property type="match status" value="1"/>
</dbReference>
<evidence type="ECO:0000313" key="7">
    <source>
        <dbReference type="EMBL" id="MCI0756032.1"/>
    </source>
</evidence>
<keyword evidence="3" id="KW-0520">NAD</keyword>
<gene>
    <name evidence="7" type="ORF">MON41_20400</name>
</gene>
<comment type="similarity">
    <text evidence="1 4">Belongs to the D-isomer specific 2-hydroxyacid dehydrogenase family.</text>
</comment>
<keyword evidence="2 4" id="KW-0560">Oxidoreductase</keyword>
<evidence type="ECO:0000256" key="1">
    <source>
        <dbReference type="ARBA" id="ARBA00005854"/>
    </source>
</evidence>
<dbReference type="InterPro" id="IPR006140">
    <property type="entry name" value="D-isomer_DH_NAD-bd"/>
</dbReference>
<dbReference type="EMBL" id="JALBUU010000079">
    <property type="protein sequence ID" value="MCI0756032.1"/>
    <property type="molecule type" value="Genomic_DNA"/>
</dbReference>
<dbReference type="InterPro" id="IPR006139">
    <property type="entry name" value="D-isomer_2_OHA_DH_cat_dom"/>
</dbReference>
<accession>A0ABS9W9W5</accession>
<dbReference type="RefSeq" id="WP_120008841.1">
    <property type="nucleotide sequence ID" value="NZ_JALBUU010000079.1"/>
</dbReference>
<comment type="caution">
    <text evidence="7">The sequence shown here is derived from an EMBL/GenBank/DDBJ whole genome shotgun (WGS) entry which is preliminary data.</text>
</comment>
<evidence type="ECO:0000256" key="2">
    <source>
        <dbReference type="ARBA" id="ARBA00023002"/>
    </source>
</evidence>
<sequence length="336" mass="35276">MRVAVFSAKPYDRQFLEAANAAAGAPHRFEWIEAHLGPRSALQAAGAEAACLFVNDRADAEALAALHDQGTRLIALRCAGYNNVDLTAAARLGLAVGRVPAYAPEAVAEHAAALVLSLGRRLHKAYARVREGNFALDGLLGLDLHGRSVGIIGTGQIGRAFARIMGGFGCRLLAHDPFPDAGTAARLGLEYVSLPELLAQSDIVSLHCPLTPATHRLIDAEALARMKPGAMLINTSRGGMLGTQAVIAALKSGHLGHLGLDVYEEEANLFFEDLSATVLQDDVFARLLTFPNVLITGHQGFFTAAAMRAIAETTLGNLQAFATGGIPLHPVSAPSG</sequence>
<dbReference type="CDD" id="cd12183">
    <property type="entry name" value="LDH_like_2"/>
    <property type="match status" value="1"/>
</dbReference>
<dbReference type="SUPFAM" id="SSF52283">
    <property type="entry name" value="Formate/glycerate dehydrogenase catalytic domain-like"/>
    <property type="match status" value="1"/>
</dbReference>
<organism evidence="7 8">
    <name type="scientific">Teichococcus vastitatis</name>
    <dbReference type="NCBI Taxonomy" id="2307076"/>
    <lineage>
        <taxon>Bacteria</taxon>
        <taxon>Pseudomonadati</taxon>
        <taxon>Pseudomonadota</taxon>
        <taxon>Alphaproteobacteria</taxon>
        <taxon>Acetobacterales</taxon>
        <taxon>Roseomonadaceae</taxon>
        <taxon>Roseomonas</taxon>
    </lineage>
</organism>
<dbReference type="Pfam" id="PF02826">
    <property type="entry name" value="2-Hacid_dh_C"/>
    <property type="match status" value="1"/>
</dbReference>
<evidence type="ECO:0000256" key="4">
    <source>
        <dbReference type="RuleBase" id="RU003719"/>
    </source>
</evidence>
<proteinExistence type="inferred from homology"/>
<dbReference type="SUPFAM" id="SSF51735">
    <property type="entry name" value="NAD(P)-binding Rossmann-fold domains"/>
    <property type="match status" value="1"/>
</dbReference>
<dbReference type="InterPro" id="IPR029752">
    <property type="entry name" value="D-isomer_DH_CS1"/>
</dbReference>
<dbReference type="InterPro" id="IPR058205">
    <property type="entry name" value="D-LDH-like"/>
</dbReference>
<protein>
    <submittedName>
        <fullName evidence="7">2-hydroxyacid dehydrogenase</fullName>
    </submittedName>
</protein>
<evidence type="ECO:0000313" key="8">
    <source>
        <dbReference type="Proteomes" id="UP001201985"/>
    </source>
</evidence>
<keyword evidence="8" id="KW-1185">Reference proteome</keyword>
<feature type="domain" description="D-isomer specific 2-hydroxyacid dehydrogenase catalytic" evidence="5">
    <location>
        <begin position="3"/>
        <end position="331"/>
    </location>
</feature>
<reference evidence="7 8" key="1">
    <citation type="submission" date="2022-03" db="EMBL/GenBank/DDBJ databases">
        <title>Complete genome analysis of Roseomonas KG 17.1 : a prolific producer of plant growth promoters.</title>
        <authorList>
            <person name="Saadouli I."/>
            <person name="Najjari A."/>
            <person name="Mosbah A."/>
            <person name="Ouzari H.I."/>
        </authorList>
    </citation>
    <scope>NUCLEOTIDE SEQUENCE [LARGE SCALE GENOMIC DNA]</scope>
    <source>
        <strain evidence="7 8">KG17-1</strain>
    </source>
</reference>